<evidence type="ECO:0000313" key="3">
    <source>
        <dbReference type="Proteomes" id="UP000636960"/>
    </source>
</evidence>
<comment type="caution">
    <text evidence="2">The sequence shown here is derived from an EMBL/GenBank/DDBJ whole genome shotgun (WGS) entry which is preliminary data.</text>
</comment>
<sequence>MRVSARPTKKMVLALLAGAATVFAIAGPAMANPVTKVSATAGMEGFALASACHNNVVASGGNWQYGACSGTGVNYSYYHHGSRKHKSSVTNQKHGVKDSGCVNANTWAYASQPYDPNGNNQAFYSNDLCN</sequence>
<protein>
    <recommendedName>
        <fullName evidence="4">Bacteriocin</fullName>
    </recommendedName>
</protein>
<dbReference type="Proteomes" id="UP000636960">
    <property type="component" value="Unassembled WGS sequence"/>
</dbReference>
<dbReference type="Pfam" id="PF09683">
    <property type="entry name" value="Lactococcin_972"/>
    <property type="match status" value="1"/>
</dbReference>
<dbReference type="InterPro" id="IPR006540">
    <property type="entry name" value="Lactococcin_972"/>
</dbReference>
<evidence type="ECO:0000313" key="2">
    <source>
        <dbReference type="EMBL" id="GIE99501.1"/>
    </source>
</evidence>
<name>A0A919MTQ5_9ACTN</name>
<organism evidence="2 3">
    <name type="scientific">Paractinoplanes rishiriensis</name>
    <dbReference type="NCBI Taxonomy" id="1050105"/>
    <lineage>
        <taxon>Bacteria</taxon>
        <taxon>Bacillati</taxon>
        <taxon>Actinomycetota</taxon>
        <taxon>Actinomycetes</taxon>
        <taxon>Micromonosporales</taxon>
        <taxon>Micromonosporaceae</taxon>
        <taxon>Paractinoplanes</taxon>
    </lineage>
</organism>
<accession>A0A919MTQ5</accession>
<dbReference type="Gene3D" id="2.60.40.2850">
    <property type="match status" value="1"/>
</dbReference>
<keyword evidence="3" id="KW-1185">Reference proteome</keyword>
<proteinExistence type="predicted"/>
<dbReference type="NCBIfam" id="TIGR01653">
    <property type="entry name" value="lactococcin_972"/>
    <property type="match status" value="1"/>
</dbReference>
<reference evidence="2" key="1">
    <citation type="submission" date="2021-01" db="EMBL/GenBank/DDBJ databases">
        <title>Whole genome shotgun sequence of Actinoplanes rishiriensis NBRC 108556.</title>
        <authorList>
            <person name="Komaki H."/>
            <person name="Tamura T."/>
        </authorList>
    </citation>
    <scope>NUCLEOTIDE SEQUENCE</scope>
    <source>
        <strain evidence="2">NBRC 108556</strain>
    </source>
</reference>
<gene>
    <name evidence="2" type="ORF">Ari01nite_69660</name>
</gene>
<dbReference type="RefSeq" id="WP_203786489.1">
    <property type="nucleotide sequence ID" value="NZ_BOMV01000073.1"/>
</dbReference>
<dbReference type="EMBL" id="BOMV01000073">
    <property type="protein sequence ID" value="GIE99501.1"/>
    <property type="molecule type" value="Genomic_DNA"/>
</dbReference>
<feature type="chain" id="PRO_5036880773" description="Bacteriocin" evidence="1">
    <location>
        <begin position="32"/>
        <end position="130"/>
    </location>
</feature>
<keyword evidence="1" id="KW-0732">Signal</keyword>
<feature type="signal peptide" evidence="1">
    <location>
        <begin position="1"/>
        <end position="31"/>
    </location>
</feature>
<evidence type="ECO:0008006" key="4">
    <source>
        <dbReference type="Google" id="ProtNLM"/>
    </source>
</evidence>
<evidence type="ECO:0000256" key="1">
    <source>
        <dbReference type="SAM" id="SignalP"/>
    </source>
</evidence>
<dbReference type="AlphaFoldDB" id="A0A919MTQ5"/>